<evidence type="ECO:0000313" key="2">
    <source>
        <dbReference type="Proteomes" id="UP001159427"/>
    </source>
</evidence>
<accession>A0ABN8QAL4</accession>
<protein>
    <submittedName>
        <fullName evidence="1">Uncharacterized protein</fullName>
    </submittedName>
</protein>
<organism evidence="1 2">
    <name type="scientific">Porites evermanni</name>
    <dbReference type="NCBI Taxonomy" id="104178"/>
    <lineage>
        <taxon>Eukaryota</taxon>
        <taxon>Metazoa</taxon>
        <taxon>Cnidaria</taxon>
        <taxon>Anthozoa</taxon>
        <taxon>Hexacorallia</taxon>
        <taxon>Scleractinia</taxon>
        <taxon>Fungiina</taxon>
        <taxon>Poritidae</taxon>
        <taxon>Porites</taxon>
    </lineage>
</organism>
<gene>
    <name evidence="1" type="ORF">PEVE_00003701</name>
</gene>
<dbReference type="EMBL" id="CALNXI010001221">
    <property type="protein sequence ID" value="CAH3160731.1"/>
    <property type="molecule type" value="Genomic_DNA"/>
</dbReference>
<keyword evidence="2" id="KW-1185">Reference proteome</keyword>
<evidence type="ECO:0000313" key="1">
    <source>
        <dbReference type="EMBL" id="CAH3160731.1"/>
    </source>
</evidence>
<proteinExistence type="predicted"/>
<name>A0ABN8QAL4_9CNID</name>
<dbReference type="Proteomes" id="UP001159427">
    <property type="component" value="Unassembled WGS sequence"/>
</dbReference>
<feature type="non-terminal residue" evidence="1">
    <location>
        <position position="1"/>
    </location>
</feature>
<sequence>AFLFSRLNLPGYYCSSRGEAFSTLQIFTFDVIFTEFSLQRLENRHLVKPVLADEKTTTMKGRVSQVGHQHKCLRLTIQLK</sequence>
<comment type="caution">
    <text evidence="1">The sequence shown here is derived from an EMBL/GenBank/DDBJ whole genome shotgun (WGS) entry which is preliminary data.</text>
</comment>
<reference evidence="1 2" key="1">
    <citation type="submission" date="2022-05" db="EMBL/GenBank/DDBJ databases">
        <authorList>
            <consortium name="Genoscope - CEA"/>
            <person name="William W."/>
        </authorList>
    </citation>
    <scope>NUCLEOTIDE SEQUENCE [LARGE SCALE GENOMIC DNA]</scope>
</reference>